<comment type="caution">
    <text evidence="1">The sequence shown here is derived from an EMBL/GenBank/DDBJ whole genome shotgun (WGS) entry which is preliminary data.</text>
</comment>
<sequence>MGATGLLLLCQKSNLKTYPPTTSGSLVTPVPPIAPLPDYIRRSPHIQSLPYPTIYAGDFNSHHIMDHNGKTLIEWGQQVCCCCARNLTATPTPQLPAVPWSPQCLQSLPYPTIYASDFNSRHIMEHTGKTLIEWGQKVCCCCAKNPPHHGTYWENADRMGAKGDFDSHHIMEHNGKTLIEWGQQVCCCRARNLTSTPTPLLPAVPWSPQCLQSLPYPTIYAGDFNSHHIMDHNGKTLIEWGQQVCCCCARNLTSKPTPQLPAAPWSPQCLQSLLYPIIYAGDFNSHHIMDHNGKTLIEWGQQICCCCAKNLTSKPTPQLPAVPGHPNASNRSPARSYTQVILIATTSWTIMGKR</sequence>
<keyword evidence="2" id="KW-1185">Reference proteome</keyword>
<name>A0AAW1LXQ6_POPJA</name>
<dbReference type="EMBL" id="JASPKY010000085">
    <property type="protein sequence ID" value="KAK9738524.1"/>
    <property type="molecule type" value="Genomic_DNA"/>
</dbReference>
<accession>A0AAW1LXQ6</accession>
<evidence type="ECO:0008006" key="3">
    <source>
        <dbReference type="Google" id="ProtNLM"/>
    </source>
</evidence>
<protein>
    <recommendedName>
        <fullName evidence="3">Endonuclease/exonuclease/phosphatase domain-containing protein</fullName>
    </recommendedName>
</protein>
<evidence type="ECO:0000313" key="1">
    <source>
        <dbReference type="EMBL" id="KAK9738524.1"/>
    </source>
</evidence>
<dbReference type="AlphaFoldDB" id="A0AAW1LXQ6"/>
<reference evidence="1 2" key="1">
    <citation type="journal article" date="2024" name="BMC Genomics">
        <title>De novo assembly and annotation of Popillia japonica's genome with initial clues to its potential as an invasive pest.</title>
        <authorList>
            <person name="Cucini C."/>
            <person name="Boschi S."/>
            <person name="Funari R."/>
            <person name="Cardaioli E."/>
            <person name="Iannotti N."/>
            <person name="Marturano G."/>
            <person name="Paoli F."/>
            <person name="Bruttini M."/>
            <person name="Carapelli A."/>
            <person name="Frati F."/>
            <person name="Nardi F."/>
        </authorList>
    </citation>
    <scope>NUCLEOTIDE SEQUENCE [LARGE SCALE GENOMIC DNA]</scope>
    <source>
        <strain evidence="1">DMR45628</strain>
    </source>
</reference>
<organism evidence="1 2">
    <name type="scientific">Popillia japonica</name>
    <name type="common">Japanese beetle</name>
    <dbReference type="NCBI Taxonomy" id="7064"/>
    <lineage>
        <taxon>Eukaryota</taxon>
        <taxon>Metazoa</taxon>
        <taxon>Ecdysozoa</taxon>
        <taxon>Arthropoda</taxon>
        <taxon>Hexapoda</taxon>
        <taxon>Insecta</taxon>
        <taxon>Pterygota</taxon>
        <taxon>Neoptera</taxon>
        <taxon>Endopterygota</taxon>
        <taxon>Coleoptera</taxon>
        <taxon>Polyphaga</taxon>
        <taxon>Scarabaeiformia</taxon>
        <taxon>Scarabaeidae</taxon>
        <taxon>Rutelinae</taxon>
        <taxon>Popillia</taxon>
    </lineage>
</organism>
<gene>
    <name evidence="1" type="ORF">QE152_g9796</name>
</gene>
<dbReference type="Proteomes" id="UP001458880">
    <property type="component" value="Unassembled WGS sequence"/>
</dbReference>
<proteinExistence type="predicted"/>
<evidence type="ECO:0000313" key="2">
    <source>
        <dbReference type="Proteomes" id="UP001458880"/>
    </source>
</evidence>